<reference evidence="2" key="1">
    <citation type="submission" date="2019-07" db="EMBL/GenBank/DDBJ databases">
        <title>Bacillus alkalisoli sp. nov. isolated from saline soil.</title>
        <authorList>
            <person name="Sun J.-Q."/>
            <person name="Xu L."/>
        </authorList>
    </citation>
    <scope>NUCLEOTIDE SEQUENCE [LARGE SCALE GENOMIC DNA]</scope>
    <source>
        <strain evidence="2">M4U3P1</strain>
    </source>
</reference>
<keyword evidence="2" id="KW-1185">Reference proteome</keyword>
<dbReference type="Pfam" id="PF11079">
    <property type="entry name" value="YqhG"/>
    <property type="match status" value="1"/>
</dbReference>
<dbReference type="Proteomes" id="UP000318138">
    <property type="component" value="Chromosome"/>
</dbReference>
<name>A0A859FFC6_9BACI</name>
<dbReference type="AlphaFoldDB" id="A0A859FFC6"/>
<dbReference type="EMBL" id="CP041372">
    <property type="protein sequence ID" value="QKS70936.1"/>
    <property type="molecule type" value="Genomic_DNA"/>
</dbReference>
<accession>A0A859FFC6</accession>
<dbReference type="InterPro" id="IPR024562">
    <property type="entry name" value="YqhG"/>
</dbReference>
<protein>
    <recommendedName>
        <fullName evidence="3">YqhG family protein</fullName>
    </recommendedName>
</protein>
<sequence length="261" mass="30766">MTQTNLLDFIHRYFHAYDCLCERDAQGIKVQLSEAEDKKLMNRPFYWHYREKIGLKGVPMTRYFHTDQTLARGPDNEYVEHAGLRVKQLENEAVKHGSLGIFYEQTQATEPTPLIPWLLVNGQISYQCQNRAERTYSVGIQLHSGEMHENMMHKVSGRALKESLSNYHYTLNPIIKYPSAVKRVHARLLEQLQQESTDWAFHALKERDKELQLLHHVKEAFEPNYFKKKEKEIESRYTPIIELKTIQTAVIYLKDRSLLTF</sequence>
<organism evidence="1 2">
    <name type="scientific">Paenalkalicoccus suaedae</name>
    <dbReference type="NCBI Taxonomy" id="2592382"/>
    <lineage>
        <taxon>Bacteria</taxon>
        <taxon>Bacillati</taxon>
        <taxon>Bacillota</taxon>
        <taxon>Bacilli</taxon>
        <taxon>Bacillales</taxon>
        <taxon>Bacillaceae</taxon>
        <taxon>Paenalkalicoccus</taxon>
    </lineage>
</organism>
<proteinExistence type="predicted"/>
<evidence type="ECO:0008006" key="3">
    <source>
        <dbReference type="Google" id="ProtNLM"/>
    </source>
</evidence>
<gene>
    <name evidence="1" type="ORF">FLK61_29885</name>
</gene>
<evidence type="ECO:0000313" key="1">
    <source>
        <dbReference type="EMBL" id="QKS70936.1"/>
    </source>
</evidence>
<dbReference type="RefSeq" id="WP_176008973.1">
    <property type="nucleotide sequence ID" value="NZ_CP041372.2"/>
</dbReference>
<dbReference type="KEGG" id="psua:FLK61_29885"/>
<evidence type="ECO:0000313" key="2">
    <source>
        <dbReference type="Proteomes" id="UP000318138"/>
    </source>
</evidence>